<sequence length="75" mass="8173">MNLRATPSIPEDCAALVIAAPQQSLTSSEVDIIQRYLESGKQALILINPNPPPEMKQLLSFWGIDIEDGIVIDPS</sequence>
<dbReference type="Pfam" id="PF09822">
    <property type="entry name" value="ABC_transp_aux"/>
    <property type="match status" value="1"/>
</dbReference>
<comment type="caution">
    <text evidence="2">The sequence shown here is derived from an EMBL/GenBank/DDBJ whole genome shotgun (WGS) entry which is preliminary data.</text>
</comment>
<gene>
    <name evidence="2" type="ORF">S12H4_59818</name>
</gene>
<feature type="non-terminal residue" evidence="2">
    <location>
        <position position="75"/>
    </location>
</feature>
<proteinExistence type="predicted"/>
<dbReference type="InterPro" id="IPR019196">
    <property type="entry name" value="ABC_transp_unknown"/>
</dbReference>
<evidence type="ECO:0000259" key="1">
    <source>
        <dbReference type="Pfam" id="PF09822"/>
    </source>
</evidence>
<organism evidence="2">
    <name type="scientific">marine sediment metagenome</name>
    <dbReference type="NCBI Taxonomy" id="412755"/>
    <lineage>
        <taxon>unclassified sequences</taxon>
        <taxon>metagenomes</taxon>
        <taxon>ecological metagenomes</taxon>
    </lineage>
</organism>
<feature type="domain" description="ABC-type uncharacterised transport system" evidence="1">
    <location>
        <begin position="3"/>
        <end position="73"/>
    </location>
</feature>
<reference evidence="2" key="1">
    <citation type="journal article" date="2014" name="Front. Microbiol.">
        <title>High frequency of phylogenetically diverse reductive dehalogenase-homologous genes in deep subseafloor sedimentary metagenomes.</title>
        <authorList>
            <person name="Kawai M."/>
            <person name="Futagami T."/>
            <person name="Toyoda A."/>
            <person name="Takaki Y."/>
            <person name="Nishi S."/>
            <person name="Hori S."/>
            <person name="Arai W."/>
            <person name="Tsubouchi T."/>
            <person name="Morono Y."/>
            <person name="Uchiyama I."/>
            <person name="Ito T."/>
            <person name="Fujiyama A."/>
            <person name="Inagaki F."/>
            <person name="Takami H."/>
        </authorList>
    </citation>
    <scope>NUCLEOTIDE SEQUENCE</scope>
    <source>
        <strain evidence="2">Expedition CK06-06</strain>
    </source>
</reference>
<dbReference type="AlphaFoldDB" id="X1VIW9"/>
<accession>X1VIW9</accession>
<protein>
    <recommendedName>
        <fullName evidence="1">ABC-type uncharacterized transport system domain-containing protein</fullName>
    </recommendedName>
</protein>
<dbReference type="EMBL" id="BARW01039204">
    <property type="protein sequence ID" value="GAJ18702.1"/>
    <property type="molecule type" value="Genomic_DNA"/>
</dbReference>
<evidence type="ECO:0000313" key="2">
    <source>
        <dbReference type="EMBL" id="GAJ18702.1"/>
    </source>
</evidence>
<name>X1VIW9_9ZZZZ</name>